<evidence type="ECO:0000313" key="6">
    <source>
        <dbReference type="EMBL" id="MZK08815.1"/>
    </source>
</evidence>
<dbReference type="Gene3D" id="1.10.10.60">
    <property type="entry name" value="Homeodomain-like"/>
    <property type="match status" value="2"/>
</dbReference>
<evidence type="ECO:0000256" key="1">
    <source>
        <dbReference type="ARBA" id="ARBA00023015"/>
    </source>
</evidence>
<dbReference type="InterPro" id="IPR003313">
    <property type="entry name" value="AraC-bd"/>
</dbReference>
<dbReference type="InterPro" id="IPR020449">
    <property type="entry name" value="Tscrpt_reg_AraC-type_HTH"/>
</dbReference>
<dbReference type="InterPro" id="IPR018062">
    <property type="entry name" value="HTH_AraC-typ_CS"/>
</dbReference>
<dbReference type="Proteomes" id="UP000261285">
    <property type="component" value="Unassembled WGS sequence"/>
</dbReference>
<organism evidence="5 8">
    <name type="scientific">Dorea longicatena</name>
    <dbReference type="NCBI Taxonomy" id="88431"/>
    <lineage>
        <taxon>Bacteria</taxon>
        <taxon>Bacillati</taxon>
        <taxon>Bacillota</taxon>
        <taxon>Clostridia</taxon>
        <taxon>Lachnospirales</taxon>
        <taxon>Lachnospiraceae</taxon>
        <taxon>Dorea</taxon>
    </lineage>
</organism>
<dbReference type="Gene3D" id="2.60.120.280">
    <property type="entry name" value="Regulatory protein AraC"/>
    <property type="match status" value="1"/>
</dbReference>
<evidence type="ECO:0000259" key="4">
    <source>
        <dbReference type="PROSITE" id="PS01124"/>
    </source>
</evidence>
<dbReference type="InterPro" id="IPR018060">
    <property type="entry name" value="HTH_AraC"/>
</dbReference>
<evidence type="ECO:0000313" key="7">
    <source>
        <dbReference type="EMBL" id="RGO29438.1"/>
    </source>
</evidence>
<dbReference type="EMBL" id="WWSH01000001">
    <property type="protein sequence ID" value="MZK08815.1"/>
    <property type="molecule type" value="Genomic_DNA"/>
</dbReference>
<dbReference type="RefSeq" id="WP_028087953.1">
    <property type="nucleotide sequence ID" value="NZ_CABMEZ010000028.1"/>
</dbReference>
<reference evidence="6 10" key="3">
    <citation type="journal article" date="2019" name="Nat. Med.">
        <title>A library of human gut bacterial isolates paired with longitudinal multiomics data enables mechanistic microbiome research.</title>
        <authorList>
            <person name="Poyet M."/>
            <person name="Groussin M."/>
            <person name="Gibbons S.M."/>
            <person name="Avila-Pacheco J."/>
            <person name="Jiang X."/>
            <person name="Kearney S.M."/>
            <person name="Perrotta A.R."/>
            <person name="Berdy B."/>
            <person name="Zhao S."/>
            <person name="Lieberman T.D."/>
            <person name="Swanson P.K."/>
            <person name="Smith M."/>
            <person name="Roesemann S."/>
            <person name="Alexander J.E."/>
            <person name="Rich S.A."/>
            <person name="Livny J."/>
            <person name="Vlamakis H."/>
            <person name="Clish C."/>
            <person name="Bullock K."/>
            <person name="Deik A."/>
            <person name="Scott J."/>
            <person name="Pierce K.A."/>
            <person name="Xavier R.J."/>
            <person name="Alm E.J."/>
        </authorList>
    </citation>
    <scope>NUCLEOTIDE SEQUENCE [LARGE SCALE GENOMIC DNA]</scope>
    <source>
        <strain evidence="6 10">BIOML-A1</strain>
    </source>
</reference>
<dbReference type="PANTHER" id="PTHR43280:SF28">
    <property type="entry name" value="HTH-TYPE TRANSCRIPTIONAL ACTIVATOR RHAS"/>
    <property type="match status" value="1"/>
</dbReference>
<evidence type="ECO:0000313" key="9">
    <source>
        <dbReference type="Proteomes" id="UP000261285"/>
    </source>
</evidence>
<dbReference type="InterPro" id="IPR037923">
    <property type="entry name" value="HTH-like"/>
</dbReference>
<reference evidence="7 9" key="2">
    <citation type="submission" date="2018-08" db="EMBL/GenBank/DDBJ databases">
        <title>A genome reference for cultivated species of the human gut microbiota.</title>
        <authorList>
            <person name="Zou Y."/>
            <person name="Xue W."/>
            <person name="Luo G."/>
        </authorList>
    </citation>
    <scope>NUCLEOTIDE SEQUENCE [LARGE SCALE GENOMIC DNA]</scope>
    <source>
        <strain evidence="7 9">OM02-16</strain>
    </source>
</reference>
<keyword evidence="1" id="KW-0805">Transcription regulation</keyword>
<dbReference type="SUPFAM" id="SSF46689">
    <property type="entry name" value="Homeodomain-like"/>
    <property type="match status" value="2"/>
</dbReference>
<dbReference type="EMBL" id="CYXO01000022">
    <property type="protein sequence ID" value="CUN23888.1"/>
    <property type="molecule type" value="Genomic_DNA"/>
</dbReference>
<dbReference type="Pfam" id="PF02311">
    <property type="entry name" value="AraC_binding"/>
    <property type="match status" value="1"/>
</dbReference>
<dbReference type="InterPro" id="IPR009057">
    <property type="entry name" value="Homeodomain-like_sf"/>
</dbReference>
<dbReference type="PROSITE" id="PS01124">
    <property type="entry name" value="HTH_ARAC_FAMILY_2"/>
    <property type="match status" value="1"/>
</dbReference>
<sequence length="288" mass="33799">MINVSGHLRNERRATGFEDLSTALTVNCCGMQIFKTKDYKQNRAAGRVDYQLIYIYKGAGHYYIHGKWKSLSAGNVLLFRPKEAQTYSYFFKEHPEIYWIHFTGYNCEKIIQKYNLHNCYIGEHSLLKTFFQEVIIELQLKKPFFEDMVLSNFWQILATIARSHQQILSPFGNDFSINRLVIQLNQTYMDDWNVESMAEYCKLSVGYFSHLFKKRIGSSPMKYLTELRIEKAKELIATNSMSLSNIAQMTGFNDPLYFSRVFKKTTGIPPKEFQQSLLTINTPNWWDE</sequence>
<dbReference type="PANTHER" id="PTHR43280">
    <property type="entry name" value="ARAC-FAMILY TRANSCRIPTIONAL REGULATOR"/>
    <property type="match status" value="1"/>
</dbReference>
<dbReference type="SMART" id="SM00342">
    <property type="entry name" value="HTH_ARAC"/>
    <property type="match status" value="1"/>
</dbReference>
<reference evidence="5 8" key="1">
    <citation type="submission" date="2015-09" db="EMBL/GenBank/DDBJ databases">
        <authorList>
            <consortium name="Pathogen Informatics"/>
        </authorList>
    </citation>
    <scope>NUCLEOTIDE SEQUENCE [LARGE SCALE GENOMIC DNA]</scope>
    <source>
        <strain evidence="5 8">2789STDY5834961</strain>
    </source>
</reference>
<dbReference type="GO" id="GO:0043565">
    <property type="term" value="F:sequence-specific DNA binding"/>
    <property type="evidence" value="ECO:0007669"/>
    <property type="project" value="InterPro"/>
</dbReference>
<keyword evidence="2" id="KW-0238">DNA-binding</keyword>
<protein>
    <submittedName>
        <fullName evidence="7">AraC family transcriptional regulator</fullName>
    </submittedName>
    <submittedName>
        <fullName evidence="5">Arabinose operon regulatory protein</fullName>
    </submittedName>
    <submittedName>
        <fullName evidence="6">Helix-turn-helix domain-containing protein</fullName>
    </submittedName>
</protein>
<dbReference type="PRINTS" id="PR00032">
    <property type="entry name" value="HTHARAC"/>
</dbReference>
<evidence type="ECO:0000256" key="3">
    <source>
        <dbReference type="ARBA" id="ARBA00023163"/>
    </source>
</evidence>
<accession>A0A173VD92</accession>
<evidence type="ECO:0000313" key="5">
    <source>
        <dbReference type="EMBL" id="CUN23888.1"/>
    </source>
</evidence>
<name>A0A173VD92_9FIRM</name>
<dbReference type="GO" id="GO:0003700">
    <property type="term" value="F:DNA-binding transcription factor activity"/>
    <property type="evidence" value="ECO:0007669"/>
    <property type="project" value="InterPro"/>
</dbReference>
<dbReference type="Proteomes" id="UP000449249">
    <property type="component" value="Unassembled WGS sequence"/>
</dbReference>
<keyword evidence="3" id="KW-0804">Transcription</keyword>
<dbReference type="OrthoDB" id="9813413at2"/>
<evidence type="ECO:0000313" key="10">
    <source>
        <dbReference type="Proteomes" id="UP000449249"/>
    </source>
</evidence>
<gene>
    <name evidence="5" type="primary">araC_2</name>
    <name evidence="7" type="ORF">DXB16_14245</name>
    <name evidence="5" type="ORF">ERS852573_02755</name>
    <name evidence="6" type="ORF">GT576_00260</name>
</gene>
<dbReference type="AlphaFoldDB" id="A0A173VD92"/>
<feature type="domain" description="HTH araC/xylS-type" evidence="4">
    <location>
        <begin position="178"/>
        <end position="276"/>
    </location>
</feature>
<dbReference type="SUPFAM" id="SSF51215">
    <property type="entry name" value="Regulatory protein AraC"/>
    <property type="match status" value="1"/>
</dbReference>
<evidence type="ECO:0000313" key="8">
    <source>
        <dbReference type="Proteomes" id="UP000095597"/>
    </source>
</evidence>
<dbReference type="Proteomes" id="UP000095597">
    <property type="component" value="Unassembled WGS sequence"/>
</dbReference>
<dbReference type="Pfam" id="PF12833">
    <property type="entry name" value="HTH_18"/>
    <property type="match status" value="1"/>
</dbReference>
<dbReference type="EMBL" id="QSVN01000028">
    <property type="protein sequence ID" value="RGO29438.1"/>
    <property type="molecule type" value="Genomic_DNA"/>
</dbReference>
<evidence type="ECO:0000256" key="2">
    <source>
        <dbReference type="ARBA" id="ARBA00023125"/>
    </source>
</evidence>
<dbReference type="PROSITE" id="PS00041">
    <property type="entry name" value="HTH_ARAC_FAMILY_1"/>
    <property type="match status" value="1"/>
</dbReference>
<proteinExistence type="predicted"/>